<evidence type="ECO:0000313" key="6">
    <source>
        <dbReference type="Proteomes" id="UP000266340"/>
    </source>
</evidence>
<evidence type="ECO:0000259" key="4">
    <source>
        <dbReference type="SMART" id="SM00822"/>
    </source>
</evidence>
<evidence type="ECO:0000313" key="5">
    <source>
        <dbReference type="EMBL" id="RIE01768.1"/>
    </source>
</evidence>
<dbReference type="GO" id="GO:0016020">
    <property type="term" value="C:membrane"/>
    <property type="evidence" value="ECO:0007669"/>
    <property type="project" value="TreeGrafter"/>
</dbReference>
<gene>
    <name evidence="5" type="ORF">D3H35_13270</name>
</gene>
<comment type="caution">
    <text evidence="5">The sequence shown here is derived from an EMBL/GenBank/DDBJ whole genome shotgun (WGS) entry which is preliminary data.</text>
</comment>
<dbReference type="OrthoDB" id="9808814at2"/>
<name>A0A398CLN6_9BACL</name>
<dbReference type="PANTHER" id="PTHR44196:SF2">
    <property type="entry name" value="SHORT-CHAIN DEHYDROGENASE-RELATED"/>
    <property type="match status" value="1"/>
</dbReference>
<keyword evidence="6" id="KW-1185">Reference proteome</keyword>
<dbReference type="Gene3D" id="3.40.50.720">
    <property type="entry name" value="NAD(P)-binding Rossmann-like Domain"/>
    <property type="match status" value="1"/>
</dbReference>
<dbReference type="PANTHER" id="PTHR44196">
    <property type="entry name" value="DEHYDROGENASE/REDUCTASE SDR FAMILY MEMBER 7B"/>
    <property type="match status" value="1"/>
</dbReference>
<feature type="domain" description="Ketoreductase" evidence="4">
    <location>
        <begin position="2"/>
        <end position="202"/>
    </location>
</feature>
<sequence>MKTVLITGASSGIGKAFAELFARENYRVVLASRSEEKLNGIAQQLREKFGAITSAIPADLAQNGGPDLLYERLKEQDIEIDVLVNNAGIGSFGPLHEQDIRSELEMLQLNVQSLSHLMMLFLPDMVARGSGRILNVGSTTSFYACPLSANYSASKAFVLSLTEAVANELQGTGVSVTALCPGATGTDFFRSARMDGQKVADPKALMSPSEVAEIGYKALMNEKTFVVPGFQNWLLTQAPRFFPRKFVTRITRSVLEQKL</sequence>
<dbReference type="PIRSF" id="PIRSF000126">
    <property type="entry name" value="11-beta-HSD1"/>
    <property type="match status" value="1"/>
</dbReference>
<accession>A0A398CLN6</accession>
<dbReference type="CDD" id="cd05233">
    <property type="entry name" value="SDR_c"/>
    <property type="match status" value="1"/>
</dbReference>
<dbReference type="GO" id="GO:0016491">
    <property type="term" value="F:oxidoreductase activity"/>
    <property type="evidence" value="ECO:0007669"/>
    <property type="project" value="UniProtKB-KW"/>
</dbReference>
<dbReference type="Pfam" id="PF00106">
    <property type="entry name" value="adh_short"/>
    <property type="match status" value="1"/>
</dbReference>
<organism evidence="5 6">
    <name type="scientific">Cohnella faecalis</name>
    <dbReference type="NCBI Taxonomy" id="2315694"/>
    <lineage>
        <taxon>Bacteria</taxon>
        <taxon>Bacillati</taxon>
        <taxon>Bacillota</taxon>
        <taxon>Bacilli</taxon>
        <taxon>Bacillales</taxon>
        <taxon>Paenibacillaceae</taxon>
        <taxon>Cohnella</taxon>
    </lineage>
</organism>
<evidence type="ECO:0000256" key="2">
    <source>
        <dbReference type="ARBA" id="ARBA00023002"/>
    </source>
</evidence>
<protein>
    <submittedName>
        <fullName evidence="5">SDR family oxidoreductase</fullName>
    </submittedName>
</protein>
<dbReference type="InterPro" id="IPR020904">
    <property type="entry name" value="Sc_DH/Rdtase_CS"/>
</dbReference>
<proteinExistence type="inferred from homology"/>
<evidence type="ECO:0000256" key="3">
    <source>
        <dbReference type="RuleBase" id="RU000363"/>
    </source>
</evidence>
<dbReference type="PROSITE" id="PS00061">
    <property type="entry name" value="ADH_SHORT"/>
    <property type="match status" value="1"/>
</dbReference>
<dbReference type="SUPFAM" id="SSF51735">
    <property type="entry name" value="NAD(P)-binding Rossmann-fold domains"/>
    <property type="match status" value="1"/>
</dbReference>
<reference evidence="5 6" key="1">
    <citation type="submission" date="2018-09" db="EMBL/GenBank/DDBJ databases">
        <title>Cohnella cavernae sp. nov., isolated from a karst cave.</title>
        <authorList>
            <person name="Zhu H."/>
        </authorList>
    </citation>
    <scope>NUCLEOTIDE SEQUENCE [LARGE SCALE GENOMIC DNA]</scope>
    <source>
        <strain evidence="5 6">K2E09-144</strain>
    </source>
</reference>
<dbReference type="EMBL" id="QXJM01000039">
    <property type="protein sequence ID" value="RIE01768.1"/>
    <property type="molecule type" value="Genomic_DNA"/>
</dbReference>
<dbReference type="Proteomes" id="UP000266340">
    <property type="component" value="Unassembled WGS sequence"/>
</dbReference>
<comment type="similarity">
    <text evidence="1 3">Belongs to the short-chain dehydrogenases/reductases (SDR) family.</text>
</comment>
<dbReference type="PRINTS" id="PR00081">
    <property type="entry name" value="GDHRDH"/>
</dbReference>
<dbReference type="SMART" id="SM00822">
    <property type="entry name" value="PKS_KR"/>
    <property type="match status" value="1"/>
</dbReference>
<keyword evidence="2" id="KW-0560">Oxidoreductase</keyword>
<evidence type="ECO:0000256" key="1">
    <source>
        <dbReference type="ARBA" id="ARBA00006484"/>
    </source>
</evidence>
<dbReference type="InterPro" id="IPR002347">
    <property type="entry name" value="SDR_fam"/>
</dbReference>
<dbReference type="AlphaFoldDB" id="A0A398CLN6"/>
<dbReference type="InterPro" id="IPR057326">
    <property type="entry name" value="KR_dom"/>
</dbReference>
<dbReference type="RefSeq" id="WP_119149825.1">
    <property type="nucleotide sequence ID" value="NZ_JBHSOV010000032.1"/>
</dbReference>
<dbReference type="InterPro" id="IPR036291">
    <property type="entry name" value="NAD(P)-bd_dom_sf"/>
</dbReference>
<dbReference type="PRINTS" id="PR00080">
    <property type="entry name" value="SDRFAMILY"/>
</dbReference>